<feature type="region of interest" description="Disordered" evidence="1">
    <location>
        <begin position="82"/>
        <end position="127"/>
    </location>
</feature>
<keyword evidence="4" id="KW-1185">Reference proteome</keyword>
<dbReference type="EMBL" id="JAGSPN010000010">
    <property type="protein sequence ID" value="MBR7783210.1"/>
    <property type="molecule type" value="Genomic_DNA"/>
</dbReference>
<dbReference type="RefSeq" id="WP_212688500.1">
    <property type="nucleotide sequence ID" value="NZ_JAGSPN010000010.1"/>
</dbReference>
<evidence type="ECO:0000313" key="3">
    <source>
        <dbReference type="EMBL" id="MBR7783210.1"/>
    </source>
</evidence>
<sequence>MWKKWIVAIVGFVALMGTALADVDVNKADQVALDGLRGLGPAKSKAIIEERTKNGPFKDWPDFQKRVKGIGDVISTRLSEAGLTVNGQAKPGAEKTTDTPKKSSEKPEKSKMDVKEKSKAEPAKEQK</sequence>
<name>A0A941DNM3_9BURK</name>
<keyword evidence="2" id="KW-0732">Signal</keyword>
<dbReference type="PANTHER" id="PTHR21180:SF32">
    <property type="entry name" value="ENDONUCLEASE_EXONUCLEASE_PHOSPHATASE FAMILY DOMAIN-CONTAINING PROTEIN 1"/>
    <property type="match status" value="1"/>
</dbReference>
<dbReference type="InterPro" id="IPR051675">
    <property type="entry name" value="Endo/Exo/Phosphatase_dom_1"/>
</dbReference>
<dbReference type="GO" id="GO:0015628">
    <property type="term" value="P:protein secretion by the type II secretion system"/>
    <property type="evidence" value="ECO:0007669"/>
    <property type="project" value="TreeGrafter"/>
</dbReference>
<dbReference type="Proteomes" id="UP000680067">
    <property type="component" value="Unassembled WGS sequence"/>
</dbReference>
<dbReference type="GO" id="GO:0015627">
    <property type="term" value="C:type II protein secretion system complex"/>
    <property type="evidence" value="ECO:0007669"/>
    <property type="project" value="TreeGrafter"/>
</dbReference>
<reference evidence="3" key="1">
    <citation type="submission" date="2021-04" db="EMBL/GenBank/DDBJ databases">
        <title>novel species isolated from subtropical streams in China.</title>
        <authorList>
            <person name="Lu H."/>
        </authorList>
    </citation>
    <scope>NUCLEOTIDE SEQUENCE</scope>
    <source>
        <strain evidence="3">LFS511W</strain>
    </source>
</reference>
<protein>
    <submittedName>
        <fullName evidence="3">Helix-hairpin-helix domain-containing protein</fullName>
    </submittedName>
</protein>
<dbReference type="PANTHER" id="PTHR21180">
    <property type="entry name" value="ENDONUCLEASE/EXONUCLEASE/PHOSPHATASE FAMILY DOMAIN-CONTAINING PROTEIN 1"/>
    <property type="match status" value="1"/>
</dbReference>
<evidence type="ECO:0000256" key="2">
    <source>
        <dbReference type="SAM" id="SignalP"/>
    </source>
</evidence>
<feature type="compositionally biased region" description="Basic and acidic residues" evidence="1">
    <location>
        <begin position="92"/>
        <end position="127"/>
    </location>
</feature>
<dbReference type="AlphaFoldDB" id="A0A941DNM3"/>
<proteinExistence type="predicted"/>
<dbReference type="Gene3D" id="1.10.150.280">
    <property type="entry name" value="AF1531-like domain"/>
    <property type="match status" value="1"/>
</dbReference>
<accession>A0A941DNM3</accession>
<dbReference type="Pfam" id="PF12836">
    <property type="entry name" value="HHH_3"/>
    <property type="match status" value="1"/>
</dbReference>
<evidence type="ECO:0000256" key="1">
    <source>
        <dbReference type="SAM" id="MobiDB-lite"/>
    </source>
</evidence>
<dbReference type="SUPFAM" id="SSF47781">
    <property type="entry name" value="RuvA domain 2-like"/>
    <property type="match status" value="1"/>
</dbReference>
<evidence type="ECO:0000313" key="4">
    <source>
        <dbReference type="Proteomes" id="UP000680067"/>
    </source>
</evidence>
<comment type="caution">
    <text evidence="3">The sequence shown here is derived from an EMBL/GenBank/DDBJ whole genome shotgun (WGS) entry which is preliminary data.</text>
</comment>
<gene>
    <name evidence="3" type="ORF">KDM89_13740</name>
</gene>
<organism evidence="3 4">
    <name type="scientific">Undibacterium luofuense</name>
    <dbReference type="NCBI Taxonomy" id="2828733"/>
    <lineage>
        <taxon>Bacteria</taxon>
        <taxon>Pseudomonadati</taxon>
        <taxon>Pseudomonadota</taxon>
        <taxon>Betaproteobacteria</taxon>
        <taxon>Burkholderiales</taxon>
        <taxon>Oxalobacteraceae</taxon>
        <taxon>Undibacterium</taxon>
    </lineage>
</organism>
<dbReference type="InterPro" id="IPR010994">
    <property type="entry name" value="RuvA_2-like"/>
</dbReference>
<feature type="signal peptide" evidence="2">
    <location>
        <begin position="1"/>
        <end position="21"/>
    </location>
</feature>
<feature type="chain" id="PRO_5036714433" evidence="2">
    <location>
        <begin position="22"/>
        <end position="127"/>
    </location>
</feature>